<keyword evidence="3" id="KW-1185">Reference proteome</keyword>
<dbReference type="EMBL" id="JAULUE010002068">
    <property type="protein sequence ID" value="KAK5875849.1"/>
    <property type="molecule type" value="Genomic_DNA"/>
</dbReference>
<keyword evidence="1" id="KW-0812">Transmembrane</keyword>
<sequence>MCPTELIVHKDNVCYFLYVAGGLLMTVTGGSVYVDVTLGQNPAYLQRLSNTLLGLMGLRHKTHVAKSVVKQKLKRLFFTESFNSLLDMMKTTLQLTQHHCKLIVRCPEKQTHLDSANCILARRYRIYYILICGASSKNVLTLRIGNKSNKLKTYNLSNQLQWLISFISKAREQREVVYLLLDGQISSGSDKDGATNKRPPSSLTLGLSALAVVFLWMFLPHFAVFAVICLGWKVQQHLH</sequence>
<reference evidence="2 3" key="1">
    <citation type="journal article" date="2023" name="Mol. Biol. Evol.">
        <title>Genomics of Secondarily Temperate Adaptation in the Only Non-Antarctic Icefish.</title>
        <authorList>
            <person name="Rivera-Colon A.G."/>
            <person name="Rayamajhi N."/>
            <person name="Minhas B.F."/>
            <person name="Madrigal G."/>
            <person name="Bilyk K.T."/>
            <person name="Yoon V."/>
            <person name="Hune M."/>
            <person name="Gregory S."/>
            <person name="Cheng C.H.C."/>
            <person name="Catchen J.M."/>
        </authorList>
    </citation>
    <scope>NUCLEOTIDE SEQUENCE [LARGE SCALE GENOMIC DNA]</scope>
    <source>
        <strain evidence="2">JC2023a</strain>
    </source>
</reference>
<protein>
    <submittedName>
        <fullName evidence="2">Uncharacterized protein</fullName>
    </submittedName>
</protein>
<feature type="transmembrane region" description="Helical" evidence="1">
    <location>
        <begin position="205"/>
        <end position="232"/>
    </location>
</feature>
<comment type="caution">
    <text evidence="2">The sequence shown here is derived from an EMBL/GenBank/DDBJ whole genome shotgun (WGS) entry which is preliminary data.</text>
</comment>
<name>A0AAN8B053_9TELE</name>
<accession>A0AAN8B053</accession>
<keyword evidence="1" id="KW-0472">Membrane</keyword>
<dbReference type="AlphaFoldDB" id="A0AAN8B053"/>
<proteinExistence type="predicted"/>
<evidence type="ECO:0000313" key="3">
    <source>
        <dbReference type="Proteomes" id="UP001335648"/>
    </source>
</evidence>
<gene>
    <name evidence="2" type="ORF">CesoFtcFv8_026887</name>
</gene>
<evidence type="ECO:0000256" key="1">
    <source>
        <dbReference type="SAM" id="Phobius"/>
    </source>
</evidence>
<dbReference type="Proteomes" id="UP001335648">
    <property type="component" value="Unassembled WGS sequence"/>
</dbReference>
<keyword evidence="1" id="KW-1133">Transmembrane helix</keyword>
<evidence type="ECO:0000313" key="2">
    <source>
        <dbReference type="EMBL" id="KAK5875849.1"/>
    </source>
</evidence>
<organism evidence="2 3">
    <name type="scientific">Champsocephalus esox</name>
    <name type="common">pike icefish</name>
    <dbReference type="NCBI Taxonomy" id="159716"/>
    <lineage>
        <taxon>Eukaryota</taxon>
        <taxon>Metazoa</taxon>
        <taxon>Chordata</taxon>
        <taxon>Craniata</taxon>
        <taxon>Vertebrata</taxon>
        <taxon>Euteleostomi</taxon>
        <taxon>Actinopterygii</taxon>
        <taxon>Neopterygii</taxon>
        <taxon>Teleostei</taxon>
        <taxon>Neoteleostei</taxon>
        <taxon>Acanthomorphata</taxon>
        <taxon>Eupercaria</taxon>
        <taxon>Perciformes</taxon>
        <taxon>Notothenioidei</taxon>
        <taxon>Channichthyidae</taxon>
        <taxon>Champsocephalus</taxon>
    </lineage>
</organism>